<accession>A0A7Z7HPT1</accession>
<gene>
    <name evidence="2" type="ORF">SDENCHOL_10559</name>
</gene>
<dbReference type="PROSITE" id="PS51257">
    <property type="entry name" value="PROKAR_LIPOPROTEIN"/>
    <property type="match status" value="1"/>
</dbReference>
<dbReference type="Proteomes" id="UP000242886">
    <property type="component" value="Chromosome SDENCHOL"/>
</dbReference>
<keyword evidence="1" id="KW-0732">Signal</keyword>
<proteinExistence type="predicted"/>
<evidence type="ECO:0008006" key="4">
    <source>
        <dbReference type="Google" id="ProtNLM"/>
    </source>
</evidence>
<evidence type="ECO:0000313" key="3">
    <source>
        <dbReference type="Proteomes" id="UP000242886"/>
    </source>
</evidence>
<feature type="signal peptide" evidence="1">
    <location>
        <begin position="1"/>
        <end position="22"/>
    </location>
</feature>
<protein>
    <recommendedName>
        <fullName evidence="4">Lipoprotein</fullName>
    </recommendedName>
</protein>
<dbReference type="EMBL" id="LT837803">
    <property type="protein sequence ID" value="SMB22360.1"/>
    <property type="molecule type" value="Genomic_DNA"/>
</dbReference>
<feature type="chain" id="PRO_5030952395" description="Lipoprotein" evidence="1">
    <location>
        <begin position="23"/>
        <end position="152"/>
    </location>
</feature>
<sequence>MTRMTRPFAFTFILLCASPLLAACARQDAAFYSIDGDNRNSLSILREIYPWSSGWTVKLVTSNGSQCQRRHALQDVPEENFRIELYQPAGGVFILHQDKNWYVAAMADCRFQQFSEAPPAPGNLLGEFAEREKQFTFVAAGAAGAASAASRD</sequence>
<evidence type="ECO:0000313" key="2">
    <source>
        <dbReference type="EMBL" id="SMB22360.1"/>
    </source>
</evidence>
<dbReference type="RefSeq" id="WP_172954978.1">
    <property type="nucleotide sequence ID" value="NZ_LT837803.1"/>
</dbReference>
<name>A0A7Z7HPT1_9PROT</name>
<reference evidence="2" key="1">
    <citation type="submission" date="2017-03" db="EMBL/GenBank/DDBJ databases">
        <authorList>
            <consortium name="AG Boll"/>
        </authorList>
    </citation>
    <scope>NUCLEOTIDE SEQUENCE [LARGE SCALE GENOMIC DNA]</scope>
    <source>
        <strain evidence="2">Chol</strain>
    </source>
</reference>
<evidence type="ECO:0000256" key="1">
    <source>
        <dbReference type="SAM" id="SignalP"/>
    </source>
</evidence>
<organism evidence="2 3">
    <name type="scientific">Sterolibacterium denitrificans</name>
    <dbReference type="NCBI Taxonomy" id="157592"/>
    <lineage>
        <taxon>Bacteria</taxon>
        <taxon>Pseudomonadati</taxon>
        <taxon>Pseudomonadota</taxon>
        <taxon>Betaproteobacteria</taxon>
        <taxon>Nitrosomonadales</taxon>
        <taxon>Sterolibacteriaceae</taxon>
        <taxon>Sterolibacterium</taxon>
    </lineage>
</organism>
<dbReference type="AlphaFoldDB" id="A0A7Z7HPT1"/>
<keyword evidence="3" id="KW-1185">Reference proteome</keyword>